<evidence type="ECO:0000313" key="4">
    <source>
        <dbReference type="Proteomes" id="UP000433101"/>
    </source>
</evidence>
<dbReference type="PIRSF" id="PIRSF029172">
    <property type="entry name" value="UCP029172_ABC_sbc_YnjB"/>
    <property type="match status" value="1"/>
</dbReference>
<keyword evidence="2" id="KW-0732">Signal</keyword>
<name>A0A7X3LWP9_9HYPH</name>
<dbReference type="Proteomes" id="UP000433101">
    <property type="component" value="Unassembled WGS sequence"/>
</dbReference>
<gene>
    <name evidence="3" type="ORF">GR183_16195</name>
</gene>
<keyword evidence="1" id="KW-0574">Periplasm</keyword>
<dbReference type="EMBL" id="WUMV01000007">
    <property type="protein sequence ID" value="MXN66457.1"/>
    <property type="molecule type" value="Genomic_DNA"/>
</dbReference>
<dbReference type="SUPFAM" id="SSF53850">
    <property type="entry name" value="Periplasmic binding protein-like II"/>
    <property type="match status" value="1"/>
</dbReference>
<sequence length="404" mass="44212">MHKKIAVALAAIALLVLPARAEGPDAADWRAVLEDAKGETVYFHAWGGEPRINAYIEWASDMIAAKYGVRLEHVKLDDTAHAVSRIVAEKAAGKDHGGRVDLVWINGENFAALKNADLLYSPGWAEKLPNWKYVDVEGKPAVVTDFTVPTEGLESPWGMAKLVFVHDSARLAHPPKTLDGLYDYLLEHPGRFAYPQPPNFHGSTFLKQVLASVIVDPAKLQRPVDEATFGQDVAPLFAYLDKLHPKLWREGRAFPQSAADLRRLLADGEIDISFTFNPSGTSAAIEAGELPDTVRTFVLDGGTIGNAHFLAIPYNANAKAGALVAANFLLSPEAQAKKQDPHNWGDPTVLDVNKLSDDERAIFDEIDLGVATLPPEDLGPVIPEPHASWMTRIEEEWIARYAAQ</sequence>
<feature type="chain" id="PRO_5030518893" evidence="2">
    <location>
        <begin position="22"/>
        <end position="404"/>
    </location>
</feature>
<accession>A0A7X3LWP9</accession>
<dbReference type="PANTHER" id="PTHR42779">
    <property type="entry name" value="PROTEIN YNJB"/>
    <property type="match status" value="1"/>
</dbReference>
<evidence type="ECO:0000256" key="2">
    <source>
        <dbReference type="SAM" id="SignalP"/>
    </source>
</evidence>
<dbReference type="InterPro" id="IPR027020">
    <property type="entry name" value="YnjB"/>
</dbReference>
<keyword evidence="4" id="KW-1185">Reference proteome</keyword>
<proteinExistence type="predicted"/>
<evidence type="ECO:0000256" key="1">
    <source>
        <dbReference type="ARBA" id="ARBA00022764"/>
    </source>
</evidence>
<protein>
    <submittedName>
        <fullName evidence="3">ABC transporter substrate-binding protein</fullName>
    </submittedName>
</protein>
<feature type="signal peptide" evidence="2">
    <location>
        <begin position="1"/>
        <end position="21"/>
    </location>
</feature>
<reference evidence="3 4" key="1">
    <citation type="submission" date="2019-12" db="EMBL/GenBank/DDBJ databases">
        <authorList>
            <person name="Li M."/>
        </authorList>
    </citation>
    <scope>NUCLEOTIDE SEQUENCE [LARGE SCALE GENOMIC DNA]</scope>
    <source>
        <strain evidence="3 4">GBMRC 2046</strain>
    </source>
</reference>
<dbReference type="AlphaFoldDB" id="A0A7X3LWP9"/>
<comment type="caution">
    <text evidence="3">The sequence shown here is derived from an EMBL/GenBank/DDBJ whole genome shotgun (WGS) entry which is preliminary data.</text>
</comment>
<dbReference type="InterPro" id="IPR006059">
    <property type="entry name" value="SBP"/>
</dbReference>
<organism evidence="3 4">
    <name type="scientific">Stappia sediminis</name>
    <dbReference type="NCBI Taxonomy" id="2692190"/>
    <lineage>
        <taxon>Bacteria</taxon>
        <taxon>Pseudomonadati</taxon>
        <taxon>Pseudomonadota</taxon>
        <taxon>Alphaproteobacteria</taxon>
        <taxon>Hyphomicrobiales</taxon>
        <taxon>Stappiaceae</taxon>
        <taxon>Stappia</taxon>
    </lineage>
</organism>
<evidence type="ECO:0000313" key="3">
    <source>
        <dbReference type="EMBL" id="MXN66457.1"/>
    </source>
</evidence>
<dbReference type="NCBIfam" id="NF008633">
    <property type="entry name" value="PRK11622.1"/>
    <property type="match status" value="1"/>
</dbReference>
<dbReference type="Pfam" id="PF13416">
    <property type="entry name" value="SBP_bac_8"/>
    <property type="match status" value="1"/>
</dbReference>
<dbReference type="PANTHER" id="PTHR42779:SF1">
    <property type="entry name" value="PROTEIN YNJB"/>
    <property type="match status" value="1"/>
</dbReference>
<dbReference type="Gene3D" id="3.40.190.10">
    <property type="entry name" value="Periplasmic binding protein-like II"/>
    <property type="match status" value="2"/>
</dbReference>
<dbReference type="RefSeq" id="WP_160776675.1">
    <property type="nucleotide sequence ID" value="NZ_WUMV01000007.1"/>
</dbReference>